<evidence type="ECO:0000313" key="2">
    <source>
        <dbReference type="Proteomes" id="UP001295794"/>
    </source>
</evidence>
<dbReference type="EMBL" id="CAVNYO010000048">
    <property type="protein sequence ID" value="CAK5264091.1"/>
    <property type="molecule type" value="Genomic_DNA"/>
</dbReference>
<keyword evidence="2" id="KW-1185">Reference proteome</keyword>
<evidence type="ECO:0000313" key="1">
    <source>
        <dbReference type="EMBL" id="CAK5264091.1"/>
    </source>
</evidence>
<feature type="non-terminal residue" evidence="1">
    <location>
        <position position="122"/>
    </location>
</feature>
<feature type="non-terminal residue" evidence="1">
    <location>
        <position position="1"/>
    </location>
</feature>
<name>A0AAD2GV12_9AGAR</name>
<proteinExistence type="predicted"/>
<protein>
    <submittedName>
        <fullName evidence="1">Uncharacterized protein</fullName>
    </submittedName>
</protein>
<comment type="caution">
    <text evidence="1">The sequence shown here is derived from an EMBL/GenBank/DDBJ whole genome shotgun (WGS) entry which is preliminary data.</text>
</comment>
<organism evidence="1 2">
    <name type="scientific">Mycena citricolor</name>
    <dbReference type="NCBI Taxonomy" id="2018698"/>
    <lineage>
        <taxon>Eukaryota</taxon>
        <taxon>Fungi</taxon>
        <taxon>Dikarya</taxon>
        <taxon>Basidiomycota</taxon>
        <taxon>Agaricomycotina</taxon>
        <taxon>Agaricomycetes</taxon>
        <taxon>Agaricomycetidae</taxon>
        <taxon>Agaricales</taxon>
        <taxon>Marasmiineae</taxon>
        <taxon>Mycenaceae</taxon>
        <taxon>Mycena</taxon>
    </lineage>
</organism>
<accession>A0AAD2GV12</accession>
<gene>
    <name evidence="1" type="ORF">MYCIT1_LOCUS3989</name>
</gene>
<sequence>SPVGAFHTSGGGSGSSTRAVCLALCVCFHPPADTSLQRSLCAATGSLRVVWHSATYPSTRTLGFQTLRRAMHSVLTYNLPHLPCSTLRGRFSSGPIVPDPEETKRNATNLSARVLRMRNPRK</sequence>
<dbReference type="AlphaFoldDB" id="A0AAD2GV12"/>
<dbReference type="Proteomes" id="UP001295794">
    <property type="component" value="Unassembled WGS sequence"/>
</dbReference>
<reference evidence="1" key="1">
    <citation type="submission" date="2023-11" db="EMBL/GenBank/DDBJ databases">
        <authorList>
            <person name="De Vega J J."/>
            <person name="De Vega J J."/>
        </authorList>
    </citation>
    <scope>NUCLEOTIDE SEQUENCE</scope>
</reference>